<evidence type="ECO:0000256" key="6">
    <source>
        <dbReference type="RuleBase" id="RU363053"/>
    </source>
</evidence>
<reference evidence="7" key="1">
    <citation type="submission" date="2023-03" db="EMBL/GenBank/DDBJ databases">
        <title>Chromosome-scale reference genome and RAD-based genetic map of yellow starthistle (Centaurea solstitialis) reveal putative structural variation and QTLs associated with invader traits.</title>
        <authorList>
            <person name="Reatini B."/>
            <person name="Cang F.A."/>
            <person name="Jiang Q."/>
            <person name="Mckibben M.T.W."/>
            <person name="Barker M.S."/>
            <person name="Rieseberg L.H."/>
            <person name="Dlugosch K.M."/>
        </authorList>
    </citation>
    <scope>NUCLEOTIDE SEQUENCE</scope>
    <source>
        <strain evidence="7">CAN-66</strain>
        <tissue evidence="7">Leaf</tissue>
    </source>
</reference>
<comment type="subcellular location">
    <subcellularLocation>
        <location evidence="1">Membrane</location>
        <topology evidence="1">Multi-pass membrane protein</topology>
    </subcellularLocation>
</comment>
<dbReference type="InterPro" id="IPR007248">
    <property type="entry name" value="Mpv17_PMP22"/>
</dbReference>
<comment type="caution">
    <text evidence="7">The sequence shown here is derived from an EMBL/GenBank/DDBJ whole genome shotgun (WGS) entry which is preliminary data.</text>
</comment>
<organism evidence="7 8">
    <name type="scientific">Centaurea solstitialis</name>
    <name type="common">yellow star-thistle</name>
    <dbReference type="NCBI Taxonomy" id="347529"/>
    <lineage>
        <taxon>Eukaryota</taxon>
        <taxon>Viridiplantae</taxon>
        <taxon>Streptophyta</taxon>
        <taxon>Embryophyta</taxon>
        <taxon>Tracheophyta</taxon>
        <taxon>Spermatophyta</taxon>
        <taxon>Magnoliopsida</taxon>
        <taxon>eudicotyledons</taxon>
        <taxon>Gunneridae</taxon>
        <taxon>Pentapetalae</taxon>
        <taxon>asterids</taxon>
        <taxon>campanulids</taxon>
        <taxon>Asterales</taxon>
        <taxon>Asteraceae</taxon>
        <taxon>Carduoideae</taxon>
        <taxon>Cardueae</taxon>
        <taxon>Centaureinae</taxon>
        <taxon>Centaurea</taxon>
    </lineage>
</organism>
<dbReference type="Pfam" id="PF04117">
    <property type="entry name" value="Mpv17_PMP22"/>
    <property type="match status" value="1"/>
</dbReference>
<dbReference type="PANTHER" id="PTHR11266:SF106">
    <property type="entry name" value="PEROXISOMAL MEMBRANE 22 KDA (MPV17_PMP22) FAMILY PROTEIN-RELATED"/>
    <property type="match status" value="1"/>
</dbReference>
<dbReference type="Proteomes" id="UP001172457">
    <property type="component" value="Chromosome 4"/>
</dbReference>
<keyword evidence="8" id="KW-1185">Reference proteome</keyword>
<dbReference type="GO" id="GO:0005737">
    <property type="term" value="C:cytoplasm"/>
    <property type="evidence" value="ECO:0007669"/>
    <property type="project" value="TreeGrafter"/>
</dbReference>
<sequence>MNASVLRIANKAHYHIWTTTRPSFSNSLGVQQHSNAFFSPFRGRISVPVRRISSNTYNNGGRSSRTTITNSGFVGWYLGMIKTRPVLTKSITSALIYTAADLTSQTMPQSSSSSSSEAGYDVIRTCRMAGYGLIILGPTLHLWFNFVSRMLPKRDLTSTFKKMFMGQAIFGPIMTAVFFSVNAALQGESAEEIMARLKRDMVPTMINNVLYWPICDFITFRFVPVHLQPLVSNAFSYVWTIYITYMANLSKAASVAASS</sequence>
<evidence type="ECO:0000313" key="7">
    <source>
        <dbReference type="EMBL" id="KAJ9551977.1"/>
    </source>
</evidence>
<feature type="transmembrane region" description="Helical" evidence="6">
    <location>
        <begin position="230"/>
        <end position="249"/>
    </location>
</feature>
<gene>
    <name evidence="7" type="ORF">OSB04_016022</name>
</gene>
<accession>A0AA38W825</accession>
<comment type="similarity">
    <text evidence="2 6">Belongs to the peroxisomal membrane protein PXMP2/4 family.</text>
</comment>
<feature type="transmembrane region" description="Helical" evidence="6">
    <location>
        <begin position="164"/>
        <end position="185"/>
    </location>
</feature>
<protein>
    <submittedName>
        <fullName evidence="7">Uncharacterized protein</fullName>
    </submittedName>
</protein>
<dbReference type="AlphaFoldDB" id="A0AA38W825"/>
<feature type="transmembrane region" description="Helical" evidence="6">
    <location>
        <begin position="205"/>
        <end position="224"/>
    </location>
</feature>
<keyword evidence="4 6" id="KW-1133">Transmembrane helix</keyword>
<evidence type="ECO:0000256" key="4">
    <source>
        <dbReference type="ARBA" id="ARBA00022989"/>
    </source>
</evidence>
<evidence type="ECO:0000256" key="2">
    <source>
        <dbReference type="ARBA" id="ARBA00006824"/>
    </source>
</evidence>
<feature type="transmembrane region" description="Helical" evidence="6">
    <location>
        <begin position="128"/>
        <end position="144"/>
    </location>
</feature>
<dbReference type="GO" id="GO:0016020">
    <property type="term" value="C:membrane"/>
    <property type="evidence" value="ECO:0007669"/>
    <property type="project" value="UniProtKB-SubCell"/>
</dbReference>
<evidence type="ECO:0000313" key="8">
    <source>
        <dbReference type="Proteomes" id="UP001172457"/>
    </source>
</evidence>
<evidence type="ECO:0000256" key="3">
    <source>
        <dbReference type="ARBA" id="ARBA00022692"/>
    </source>
</evidence>
<proteinExistence type="inferred from homology"/>
<keyword evidence="5 6" id="KW-0472">Membrane</keyword>
<dbReference type="PANTHER" id="PTHR11266">
    <property type="entry name" value="PEROXISOMAL MEMBRANE PROTEIN 2, PXMP2 MPV17"/>
    <property type="match status" value="1"/>
</dbReference>
<keyword evidence="3 6" id="KW-0812">Transmembrane</keyword>
<dbReference type="EMBL" id="JARYMX010000004">
    <property type="protein sequence ID" value="KAJ9551977.1"/>
    <property type="molecule type" value="Genomic_DNA"/>
</dbReference>
<name>A0AA38W825_9ASTR</name>
<evidence type="ECO:0000256" key="1">
    <source>
        <dbReference type="ARBA" id="ARBA00004141"/>
    </source>
</evidence>
<evidence type="ECO:0000256" key="5">
    <source>
        <dbReference type="ARBA" id="ARBA00023136"/>
    </source>
</evidence>